<keyword evidence="10" id="KW-0472">Membrane</keyword>
<name>A0ABM1KW53_GEKJA</name>
<dbReference type="InterPro" id="IPR040723">
    <property type="entry name" value="cPLA2_C2"/>
</dbReference>
<keyword evidence="4 12" id="KW-0963">Cytoplasm</keyword>
<dbReference type="InterPro" id="IPR035892">
    <property type="entry name" value="C2_domain_sf"/>
</dbReference>
<dbReference type="Pfam" id="PF01735">
    <property type="entry name" value="PLA2_B"/>
    <property type="match status" value="1"/>
</dbReference>
<feature type="domain" description="C2" evidence="13">
    <location>
        <begin position="1"/>
        <end position="93"/>
    </location>
</feature>
<dbReference type="CDD" id="cd04036">
    <property type="entry name" value="C2_cPLA2"/>
    <property type="match status" value="1"/>
</dbReference>
<dbReference type="PANTHER" id="PTHR10728:SF67">
    <property type="entry name" value="PHOSPHOLIPASE A2"/>
    <property type="match status" value="1"/>
</dbReference>
<evidence type="ECO:0000256" key="4">
    <source>
        <dbReference type="ARBA" id="ARBA00022490"/>
    </source>
</evidence>
<dbReference type="InterPro" id="IPR041847">
    <property type="entry name" value="C2_cPLA2"/>
</dbReference>
<dbReference type="SMART" id="SM00022">
    <property type="entry name" value="PLAc"/>
    <property type="match status" value="1"/>
</dbReference>
<proteinExistence type="predicted"/>
<dbReference type="SUPFAM" id="SSF49562">
    <property type="entry name" value="C2 domain (Calcium/lipid-binding domain, CaLB)"/>
    <property type="match status" value="1"/>
</dbReference>
<dbReference type="Gene3D" id="2.60.40.150">
    <property type="entry name" value="C2 domain"/>
    <property type="match status" value="1"/>
</dbReference>
<evidence type="ECO:0000256" key="8">
    <source>
        <dbReference type="ARBA" id="ARBA00022963"/>
    </source>
</evidence>
<evidence type="ECO:0000256" key="6">
    <source>
        <dbReference type="ARBA" id="ARBA00022801"/>
    </source>
</evidence>
<evidence type="ECO:0000256" key="5">
    <source>
        <dbReference type="ARBA" id="ARBA00022723"/>
    </source>
</evidence>
<keyword evidence="7 12" id="KW-0106">Calcium</keyword>
<evidence type="ECO:0000256" key="7">
    <source>
        <dbReference type="ARBA" id="ARBA00022837"/>
    </source>
</evidence>
<dbReference type="EC" id="3.1.1.4" evidence="3 12"/>
<keyword evidence="9 11" id="KW-0443">Lipid metabolism</keyword>
<keyword evidence="6 11" id="KW-0378">Hydrolase</keyword>
<evidence type="ECO:0000259" key="13">
    <source>
        <dbReference type="PROSITE" id="PS50004"/>
    </source>
</evidence>
<dbReference type="RefSeq" id="XP_015277940.1">
    <property type="nucleotide sequence ID" value="XM_015422454.1"/>
</dbReference>
<gene>
    <name evidence="16" type="primary">LOC107119840</name>
</gene>
<dbReference type="InterPro" id="IPR002642">
    <property type="entry name" value="LysoPLipase_cat_dom"/>
</dbReference>
<evidence type="ECO:0000256" key="1">
    <source>
        <dbReference type="ARBA" id="ARBA00004170"/>
    </source>
</evidence>
<evidence type="ECO:0000256" key="3">
    <source>
        <dbReference type="ARBA" id="ARBA00013278"/>
    </source>
</evidence>
<evidence type="ECO:0000256" key="11">
    <source>
        <dbReference type="PROSITE-ProRule" id="PRU00555"/>
    </source>
</evidence>
<evidence type="ECO:0000313" key="15">
    <source>
        <dbReference type="Proteomes" id="UP000694871"/>
    </source>
</evidence>
<dbReference type="SUPFAM" id="SSF52151">
    <property type="entry name" value="FabD/lysophospholipase-like"/>
    <property type="match status" value="1"/>
</dbReference>
<dbReference type="PANTHER" id="PTHR10728">
    <property type="entry name" value="CYTOSOLIC PHOSPHOLIPASE A2"/>
    <property type="match status" value="1"/>
</dbReference>
<dbReference type="PROSITE" id="PS51210">
    <property type="entry name" value="PLA2C"/>
    <property type="match status" value="1"/>
</dbReference>
<evidence type="ECO:0000256" key="2">
    <source>
        <dbReference type="ARBA" id="ARBA00004514"/>
    </source>
</evidence>
<keyword evidence="15" id="KW-1185">Reference proteome</keyword>
<comment type="catalytic activity">
    <reaction evidence="12">
        <text>a 1,2-diacyl-sn-glycero-3-phosphocholine + H2O = a 1-acyl-sn-glycero-3-phosphocholine + a fatty acid + H(+)</text>
        <dbReference type="Rhea" id="RHEA:15801"/>
        <dbReference type="ChEBI" id="CHEBI:15377"/>
        <dbReference type="ChEBI" id="CHEBI:15378"/>
        <dbReference type="ChEBI" id="CHEBI:28868"/>
        <dbReference type="ChEBI" id="CHEBI:57643"/>
        <dbReference type="ChEBI" id="CHEBI:58168"/>
        <dbReference type="EC" id="3.1.1.4"/>
    </reaction>
</comment>
<organism evidence="15 16">
    <name type="scientific">Gekko japonicus</name>
    <name type="common">Schlegel's Japanese gecko</name>
    <dbReference type="NCBI Taxonomy" id="146911"/>
    <lineage>
        <taxon>Eukaryota</taxon>
        <taxon>Metazoa</taxon>
        <taxon>Chordata</taxon>
        <taxon>Craniata</taxon>
        <taxon>Vertebrata</taxon>
        <taxon>Euteleostomi</taxon>
        <taxon>Lepidosauria</taxon>
        <taxon>Squamata</taxon>
        <taxon>Bifurcata</taxon>
        <taxon>Gekkota</taxon>
        <taxon>Gekkonidae</taxon>
        <taxon>Gekkoninae</taxon>
        <taxon>Gekko</taxon>
    </lineage>
</organism>
<comment type="domain">
    <text evidence="12">The N-terminal C2 domain associates with lipid membranes upon calcium binding.</text>
</comment>
<dbReference type="PROSITE" id="PS50004">
    <property type="entry name" value="C2"/>
    <property type="match status" value="1"/>
</dbReference>
<dbReference type="SMART" id="SM00239">
    <property type="entry name" value="C2"/>
    <property type="match status" value="1"/>
</dbReference>
<keyword evidence="5 12" id="KW-0479">Metal-binding</keyword>
<dbReference type="InterPro" id="IPR016035">
    <property type="entry name" value="Acyl_Trfase/lysoPLipase"/>
</dbReference>
<keyword evidence="8 11" id="KW-0442">Lipid degradation</keyword>
<accession>A0ABM1KW53</accession>
<evidence type="ECO:0000256" key="9">
    <source>
        <dbReference type="ARBA" id="ARBA00023098"/>
    </source>
</evidence>
<dbReference type="InterPro" id="IPR000008">
    <property type="entry name" value="C2_dom"/>
</dbReference>
<dbReference type="Gene3D" id="3.40.1090.10">
    <property type="entry name" value="Cytosolic phospholipase A2 catalytic domain"/>
    <property type="match status" value="1"/>
</dbReference>
<sequence>MRNVHQQDHLSETDCYVTLWLPTASSEKVRTKTVANSKDPVWNETFYFRIQSQVKNVLELAVCDEDIIRDDTYRVIHFDIAEVPLGESVFKTFELNPQKHEELEIEFTLENIMDPPEMITTNGAIVCRELCCLEIQVDQRKRKKKKKLSKQQVVKCTLKGSFEETQNLSLCCKSCSHCTDPTIFHYAKFKQAELEVLLPKKRPLPCFGACMSCGSNVQRNRNLTFPLNSFPFDQDVINDDTEFDLHFKAKQCTAGLDVRLGFELCPEEQEFLQKRKKVAAAALKRVLHLEEDLQDDEVPIVAIMTTGGGIRALTSMYAHMQTIQKLDILDCVSYLTGLSATTWTMSKLYDDANWSKNNLEKLITDAKGHVKKNKFLASFAPERLKYYLKELKQRHQEGYSVSFTDLWGLIIEAMLRDGENPHKLTDQQQALTHGQNPLPVYLCLSVKEKLSNRGFREWLEFTPYEVGFQKYGAYIHPEHFGSEFFMGHLIKKIPESRICFLEGIWSSVFSVNIMDGWFLSVSSDDFWQKWTQDRITDIDDYVLYSHVNKLPTLMESPPDSLATIFQDIIMWRPAVTQVHNFLKGCPMHNKYLESQLAVWKDCDLDNFPNQLTGAEDHLYLVDNAFAFASSYPPLMRPERKVDVIIHLNYSSGSQMMPLKEASKYFSEQGIPFPQNIPHEEKDVKECYLTGDQESPETPIVVLFALVNDTFKEYKAPGVKRSPEEMEDGRLDLTSTFGPYNINALRYSEEDFDKLVKLSQYNIMNNKDLIIKALQLAVERKKQHKNSLQCRTDEAFQSGRKGNKI</sequence>
<reference evidence="16" key="1">
    <citation type="submission" date="2025-08" db="UniProtKB">
        <authorList>
            <consortium name="RefSeq"/>
        </authorList>
    </citation>
    <scope>IDENTIFICATION</scope>
</reference>
<evidence type="ECO:0000256" key="12">
    <source>
        <dbReference type="RuleBase" id="RU362102"/>
    </source>
</evidence>
<evidence type="ECO:0000313" key="16">
    <source>
        <dbReference type="RefSeq" id="XP_015277940.1"/>
    </source>
</evidence>
<feature type="domain" description="PLA2c" evidence="14">
    <location>
        <begin position="251"/>
        <end position="804"/>
    </location>
</feature>
<dbReference type="GeneID" id="107119840"/>
<comment type="subcellular location">
    <subcellularLocation>
        <location evidence="2">Cytoplasm</location>
        <location evidence="2">Cytosol</location>
    </subcellularLocation>
    <subcellularLocation>
        <location evidence="1">Membrane</location>
        <topology evidence="1">Peripheral membrane protein</topology>
    </subcellularLocation>
</comment>
<evidence type="ECO:0000259" key="14">
    <source>
        <dbReference type="PROSITE" id="PS51210"/>
    </source>
</evidence>
<evidence type="ECO:0000256" key="10">
    <source>
        <dbReference type="ARBA" id="ARBA00023136"/>
    </source>
</evidence>
<dbReference type="Pfam" id="PF00168">
    <property type="entry name" value="C2"/>
    <property type="match status" value="1"/>
</dbReference>
<dbReference type="Pfam" id="PF18695">
    <property type="entry name" value="cPLA2_C2"/>
    <property type="match status" value="1"/>
</dbReference>
<protein>
    <recommendedName>
        <fullName evidence="3 12">Phospholipase A2</fullName>
        <ecNumber evidence="3 12">3.1.1.4</ecNumber>
    </recommendedName>
</protein>
<dbReference type="Proteomes" id="UP000694871">
    <property type="component" value="Unplaced"/>
</dbReference>